<dbReference type="InterPro" id="IPR038765">
    <property type="entry name" value="Papain-like_cys_pep_sf"/>
</dbReference>
<dbReference type="Pfam" id="PF00797">
    <property type="entry name" value="Acetyltransf_2"/>
    <property type="match status" value="1"/>
</dbReference>
<gene>
    <name evidence="3" type="ORF">FB554_3147</name>
</gene>
<proteinExistence type="inferred from homology"/>
<dbReference type="PANTHER" id="PTHR11786:SF0">
    <property type="entry name" value="ARYLAMINE N-ACETYLTRANSFERASE 4-RELATED"/>
    <property type="match status" value="1"/>
</dbReference>
<keyword evidence="3" id="KW-0808">Transferase</keyword>
<dbReference type="OrthoDB" id="7181050at2"/>
<name>A0A542XGK6_9MICO</name>
<dbReference type="Proteomes" id="UP000318336">
    <property type="component" value="Unassembled WGS sequence"/>
</dbReference>
<dbReference type="AlphaFoldDB" id="A0A542XGK6"/>
<protein>
    <submittedName>
        <fullName evidence="3">N-hydroxyarylamine O-acetyltransferase</fullName>
    </submittedName>
</protein>
<evidence type="ECO:0000313" key="3">
    <source>
        <dbReference type="EMBL" id="TQL34964.1"/>
    </source>
</evidence>
<dbReference type="PRINTS" id="PR01543">
    <property type="entry name" value="ANATRNSFRASE"/>
</dbReference>
<sequence length="281" mass="31088">MPWDSSALDLDAYLTRTGASVRPPSLAALTDLLVAHARTFPFDNVDVLLEQHPGVSLEVVQEKFVGRGRGGYCFEHGTLVHAVLDRLGYAVEPHLGRVGDVREGSRTHLTLVVTLDGVRYLCDPGIGVPPLAPVALADHAQAPEGLWPHEIRETGKEQPGGSAWELWRRRTDEWELMHLVDELPARRIDVEMGHLWTSTAPTSHFRSALIANRHQVDPDGTPALVTINEHAITEGRAGEEPVRRTYDLAELPELLTRVGAHLSEDEAARLIERVRELRGLP</sequence>
<dbReference type="InterPro" id="IPR001447">
    <property type="entry name" value="Arylamine_N-AcTrfase"/>
</dbReference>
<comment type="caution">
    <text evidence="3">The sequence shown here is derived from an EMBL/GenBank/DDBJ whole genome shotgun (WGS) entry which is preliminary data.</text>
</comment>
<dbReference type="Gene3D" id="3.30.2140.10">
    <property type="entry name" value="Arylamine N-acetyltransferase"/>
    <property type="match status" value="1"/>
</dbReference>
<accession>A0A542XGK6</accession>
<dbReference type="Gene3D" id="2.40.128.150">
    <property type="entry name" value="Cysteine proteinases"/>
    <property type="match status" value="1"/>
</dbReference>
<dbReference type="GO" id="GO:0016407">
    <property type="term" value="F:acetyltransferase activity"/>
    <property type="evidence" value="ECO:0007669"/>
    <property type="project" value="InterPro"/>
</dbReference>
<dbReference type="EMBL" id="VFOK01000001">
    <property type="protein sequence ID" value="TQL34964.1"/>
    <property type="molecule type" value="Genomic_DNA"/>
</dbReference>
<evidence type="ECO:0000256" key="1">
    <source>
        <dbReference type="ARBA" id="ARBA00006547"/>
    </source>
</evidence>
<evidence type="ECO:0000313" key="4">
    <source>
        <dbReference type="Proteomes" id="UP000318336"/>
    </source>
</evidence>
<comment type="similarity">
    <text evidence="1 2">Belongs to the arylamine N-acetyltransferase family.</text>
</comment>
<reference evidence="3 4" key="1">
    <citation type="submission" date="2019-06" db="EMBL/GenBank/DDBJ databases">
        <title>Sequencing the genomes of 1000 actinobacteria strains.</title>
        <authorList>
            <person name="Klenk H.-P."/>
        </authorList>
    </citation>
    <scope>NUCLEOTIDE SEQUENCE [LARGE SCALE GENOMIC DNA]</scope>
    <source>
        <strain evidence="3 4">DSM 24617</strain>
    </source>
</reference>
<dbReference type="RefSeq" id="WP_142007302.1">
    <property type="nucleotide sequence ID" value="NZ_CAJTBP010000001.1"/>
</dbReference>
<keyword evidence="4" id="KW-1185">Reference proteome</keyword>
<evidence type="ECO:0000256" key="2">
    <source>
        <dbReference type="RuleBase" id="RU003452"/>
    </source>
</evidence>
<dbReference type="SUPFAM" id="SSF54001">
    <property type="entry name" value="Cysteine proteinases"/>
    <property type="match status" value="1"/>
</dbReference>
<organism evidence="3 4">
    <name type="scientific">Barrientosiimonas humi</name>
    <dbReference type="NCBI Taxonomy" id="999931"/>
    <lineage>
        <taxon>Bacteria</taxon>
        <taxon>Bacillati</taxon>
        <taxon>Actinomycetota</taxon>
        <taxon>Actinomycetes</taxon>
        <taxon>Micrococcales</taxon>
        <taxon>Dermacoccaceae</taxon>
        <taxon>Barrientosiimonas</taxon>
    </lineage>
</organism>
<dbReference type="PANTHER" id="PTHR11786">
    <property type="entry name" value="N-HYDROXYARYLAMINE O-ACETYLTRANSFERASE"/>
    <property type="match status" value="1"/>
</dbReference>